<keyword evidence="2" id="KW-1185">Reference proteome</keyword>
<sequence length="57" mass="6811">MFTLYFSDEDYYKKIRSEIYNNMDNIIIVAGEWKSSGEYNKFITKIHGKKQVAIIKK</sequence>
<dbReference type="Proteomes" id="UP000419017">
    <property type="component" value="Unassembled WGS sequence"/>
</dbReference>
<accession>A0A6I8MDJ9</accession>
<dbReference type="EMBL" id="CABWIB010000001">
    <property type="protein sequence ID" value="VWL85170.1"/>
    <property type="molecule type" value="Genomic_DNA"/>
</dbReference>
<proteinExistence type="predicted"/>
<name>A0A6I8MDJ9_9FUSO</name>
<evidence type="ECO:0000313" key="1">
    <source>
        <dbReference type="EMBL" id="VWL85170.1"/>
    </source>
</evidence>
<organism evidence="1 2">
    <name type="scientific">Oceanivirga miroungae</name>
    <dbReference type="NCBI Taxonomy" id="1130046"/>
    <lineage>
        <taxon>Bacteria</taxon>
        <taxon>Fusobacteriati</taxon>
        <taxon>Fusobacteriota</taxon>
        <taxon>Fusobacteriia</taxon>
        <taxon>Fusobacteriales</taxon>
        <taxon>Leptotrichiaceae</taxon>
        <taxon>Oceanivirga</taxon>
    </lineage>
</organism>
<evidence type="ECO:0000313" key="2">
    <source>
        <dbReference type="Proteomes" id="UP000419017"/>
    </source>
</evidence>
<gene>
    <name evidence="1" type="ORF">OMES3154_00454</name>
</gene>
<protein>
    <submittedName>
        <fullName evidence="1">Uncharacterized protein</fullName>
    </submittedName>
</protein>
<dbReference type="AlphaFoldDB" id="A0A6I8MDJ9"/>
<reference evidence="1 2" key="1">
    <citation type="submission" date="2019-10" db="EMBL/GenBank/DDBJ databases">
        <authorList>
            <person name="Blom J."/>
        </authorList>
    </citation>
    <scope>NUCLEOTIDE SEQUENCE [LARGE SCALE GENOMIC DNA]</scope>
    <source>
        <strain evidence="1 2">ES3154-GLU</strain>
    </source>
</reference>
<dbReference type="RefSeq" id="WP_197271465.1">
    <property type="nucleotide sequence ID" value="NZ_CABWIB010000001.1"/>
</dbReference>